<evidence type="ECO:0000256" key="1">
    <source>
        <dbReference type="SAM" id="MobiDB-lite"/>
    </source>
</evidence>
<dbReference type="AlphaFoldDB" id="A0A183C8K0"/>
<keyword evidence="2" id="KW-1185">Reference proteome</keyword>
<organism evidence="2 3">
    <name type="scientific">Globodera pallida</name>
    <name type="common">Potato cyst nematode worm</name>
    <name type="synonym">Heterodera pallida</name>
    <dbReference type="NCBI Taxonomy" id="36090"/>
    <lineage>
        <taxon>Eukaryota</taxon>
        <taxon>Metazoa</taxon>
        <taxon>Ecdysozoa</taxon>
        <taxon>Nematoda</taxon>
        <taxon>Chromadorea</taxon>
        <taxon>Rhabditida</taxon>
        <taxon>Tylenchina</taxon>
        <taxon>Tylenchomorpha</taxon>
        <taxon>Tylenchoidea</taxon>
        <taxon>Heteroderidae</taxon>
        <taxon>Heteroderinae</taxon>
        <taxon>Globodera</taxon>
    </lineage>
</organism>
<feature type="compositionally biased region" description="Polar residues" evidence="1">
    <location>
        <begin position="47"/>
        <end position="58"/>
    </location>
</feature>
<evidence type="ECO:0000313" key="3">
    <source>
        <dbReference type="WBParaSite" id="GPLIN_000919600"/>
    </source>
</evidence>
<dbReference type="WBParaSite" id="GPLIN_000919600">
    <property type="protein sequence ID" value="GPLIN_000919600"/>
    <property type="gene ID" value="GPLIN_000919600"/>
</dbReference>
<reference evidence="2" key="1">
    <citation type="submission" date="2014-05" db="EMBL/GenBank/DDBJ databases">
        <title>The genome and life-stage specific transcriptomes of Globodera pallida elucidate key aspects of plant parasitism by a cyst nematode.</title>
        <authorList>
            <person name="Cotton J.A."/>
            <person name="Lilley C.J."/>
            <person name="Jones L.M."/>
            <person name="Kikuchi T."/>
            <person name="Reid A.J."/>
            <person name="Thorpe P."/>
            <person name="Tsai I.J."/>
            <person name="Beasley H."/>
            <person name="Blok V."/>
            <person name="Cock P.J.A."/>
            <person name="Van den Akker S.E."/>
            <person name="Holroyd N."/>
            <person name="Hunt M."/>
            <person name="Mantelin S."/>
            <person name="Naghra H."/>
            <person name="Pain A."/>
            <person name="Palomares-Rius J.E."/>
            <person name="Zarowiecki M."/>
            <person name="Berriman M."/>
            <person name="Jones J.T."/>
            <person name="Urwin P.E."/>
        </authorList>
    </citation>
    <scope>NUCLEOTIDE SEQUENCE [LARGE SCALE GENOMIC DNA]</scope>
    <source>
        <strain evidence="2">Lindley</strain>
    </source>
</reference>
<name>A0A183C8K0_GLOPA</name>
<feature type="region of interest" description="Disordered" evidence="1">
    <location>
        <begin position="47"/>
        <end position="66"/>
    </location>
</feature>
<proteinExistence type="predicted"/>
<reference evidence="3" key="2">
    <citation type="submission" date="2016-06" db="UniProtKB">
        <authorList>
            <consortium name="WormBaseParasite"/>
        </authorList>
    </citation>
    <scope>IDENTIFICATION</scope>
</reference>
<evidence type="ECO:0000313" key="2">
    <source>
        <dbReference type="Proteomes" id="UP000050741"/>
    </source>
</evidence>
<sequence>MKENSRSTKCSPPKPSVHREIFYDLFYDNNNLQFLCHQRNQIDLETKPTVNFNGTSEPGPSVRREVEQPKAVKTLNLLGNFVGRPEEHVSPKVLKTENLLENVVGDYQQNNAVTIEENESDQQTTDQTVDFLSRH</sequence>
<dbReference type="Proteomes" id="UP000050741">
    <property type="component" value="Unassembled WGS sequence"/>
</dbReference>
<accession>A0A183C8K0</accession>
<protein>
    <submittedName>
        <fullName evidence="3">Uncharacterized protein</fullName>
    </submittedName>
</protein>